<sequence>LAQILMAISSSQLLLHNLDRHIPSKQTLVVFICTGALQINF</sequence>
<dbReference type="Proteomes" id="UP000050794">
    <property type="component" value="Unassembled WGS sequence"/>
</dbReference>
<name>A0A183U0F2_TOXCA</name>
<organism evidence="1 2">
    <name type="scientific">Toxocara canis</name>
    <name type="common">Canine roundworm</name>
    <dbReference type="NCBI Taxonomy" id="6265"/>
    <lineage>
        <taxon>Eukaryota</taxon>
        <taxon>Metazoa</taxon>
        <taxon>Ecdysozoa</taxon>
        <taxon>Nematoda</taxon>
        <taxon>Chromadorea</taxon>
        <taxon>Rhabditida</taxon>
        <taxon>Spirurina</taxon>
        <taxon>Ascaridomorpha</taxon>
        <taxon>Ascaridoidea</taxon>
        <taxon>Toxocaridae</taxon>
        <taxon>Toxocara</taxon>
    </lineage>
</organism>
<keyword evidence="1" id="KW-1185">Reference proteome</keyword>
<proteinExistence type="predicted"/>
<dbReference type="WBParaSite" id="TCNE_0000197201-mRNA-1">
    <property type="protein sequence ID" value="TCNE_0000197201-mRNA-1"/>
    <property type="gene ID" value="TCNE_0000197201"/>
</dbReference>
<evidence type="ECO:0000313" key="1">
    <source>
        <dbReference type="Proteomes" id="UP000050794"/>
    </source>
</evidence>
<protein>
    <submittedName>
        <fullName evidence="2">Ovule protein</fullName>
    </submittedName>
</protein>
<accession>A0A183U0F2</accession>
<evidence type="ECO:0000313" key="2">
    <source>
        <dbReference type="WBParaSite" id="TCNE_0000197201-mRNA-1"/>
    </source>
</evidence>
<reference evidence="2" key="1">
    <citation type="submission" date="2016-06" db="UniProtKB">
        <authorList>
            <consortium name="WormBaseParasite"/>
        </authorList>
    </citation>
    <scope>IDENTIFICATION</scope>
</reference>
<dbReference type="AlphaFoldDB" id="A0A183U0F2"/>